<dbReference type="Pfam" id="PF03446">
    <property type="entry name" value="NAD_binding_2"/>
    <property type="match status" value="1"/>
</dbReference>
<dbReference type="InterPro" id="IPR006115">
    <property type="entry name" value="6PGDH_NADP-bd"/>
</dbReference>
<protein>
    <submittedName>
        <fullName evidence="7">3-hydroxyisobutyrate dehydrogenase</fullName>
    </submittedName>
</protein>
<dbReference type="PIRSF" id="PIRSF000103">
    <property type="entry name" value="HIBADH"/>
    <property type="match status" value="1"/>
</dbReference>
<keyword evidence="2" id="KW-0560">Oxidoreductase</keyword>
<dbReference type="GO" id="GO:0016491">
    <property type="term" value="F:oxidoreductase activity"/>
    <property type="evidence" value="ECO:0007669"/>
    <property type="project" value="UniProtKB-KW"/>
</dbReference>
<dbReference type="GO" id="GO:0050661">
    <property type="term" value="F:NADP binding"/>
    <property type="evidence" value="ECO:0007669"/>
    <property type="project" value="InterPro"/>
</dbReference>
<dbReference type="InterPro" id="IPR013328">
    <property type="entry name" value="6PGD_dom2"/>
</dbReference>
<dbReference type="STRING" id="930117.SAMN05216225_101441"/>
<keyword evidence="3" id="KW-0520">NAD</keyword>
<dbReference type="PANTHER" id="PTHR43060:SF15">
    <property type="entry name" value="3-HYDROXYISOBUTYRATE DEHYDROGENASE-LIKE 1, MITOCHONDRIAL-RELATED"/>
    <property type="match status" value="1"/>
</dbReference>
<feature type="domain" description="6-phosphogluconate dehydrogenase NADP-binding" evidence="5">
    <location>
        <begin position="3"/>
        <end position="160"/>
    </location>
</feature>
<evidence type="ECO:0000313" key="7">
    <source>
        <dbReference type="EMBL" id="SHG06753.1"/>
    </source>
</evidence>
<dbReference type="OrthoDB" id="9786703at2"/>
<feature type="domain" description="3-hydroxyisobutyrate dehydrogenase-like NAD-binding" evidence="6">
    <location>
        <begin position="163"/>
        <end position="283"/>
    </location>
</feature>
<dbReference type="InterPro" id="IPR036291">
    <property type="entry name" value="NAD(P)-bd_dom_sf"/>
</dbReference>
<feature type="active site" evidence="4">
    <location>
        <position position="169"/>
    </location>
</feature>
<evidence type="ECO:0000313" key="8">
    <source>
        <dbReference type="Proteomes" id="UP000183988"/>
    </source>
</evidence>
<name>A0A1M5GSZ9_9BACI</name>
<gene>
    <name evidence="7" type="ORF">SAMN05216225_101441</name>
</gene>
<evidence type="ECO:0000256" key="4">
    <source>
        <dbReference type="PIRSR" id="PIRSR000103-1"/>
    </source>
</evidence>
<sequence length="294" mass="31220">METVGVIGCGLMGKGIVKNLLLHNYEVYVNDINETAVNELVAIGAKKSETIEEMVLSIDTLILSLPSPPLIRDLVIEKVLPVMKTGGTILDMSTNDVEMTRDLQKQASSKGIEFFDCPLSGGPAGAEAGTLTVMVGGNEEAFPSILPILEAVGETIEYVGQSGAGQTVKLCHNMVVGGVIGLLSEALLAGEKSGVDKQTMEKIFQKGSAQTKVMDVFGSNIINNQFDDVKFSLSNLTKDMLLYRSLAEGNQTPTLASQSFYQLFQIALNQGKGSADSTAVYELFTEISGKGVGA</sequence>
<dbReference type="Gene3D" id="3.40.50.720">
    <property type="entry name" value="NAD(P)-binding Rossmann-like Domain"/>
    <property type="match status" value="1"/>
</dbReference>
<evidence type="ECO:0000259" key="6">
    <source>
        <dbReference type="Pfam" id="PF14833"/>
    </source>
</evidence>
<organism evidence="7 8">
    <name type="scientific">Ornithinibacillus halophilus</name>
    <dbReference type="NCBI Taxonomy" id="930117"/>
    <lineage>
        <taxon>Bacteria</taxon>
        <taxon>Bacillati</taxon>
        <taxon>Bacillota</taxon>
        <taxon>Bacilli</taxon>
        <taxon>Bacillales</taxon>
        <taxon>Bacillaceae</taxon>
        <taxon>Ornithinibacillus</taxon>
    </lineage>
</organism>
<dbReference type="Proteomes" id="UP000183988">
    <property type="component" value="Unassembled WGS sequence"/>
</dbReference>
<evidence type="ECO:0000259" key="5">
    <source>
        <dbReference type="Pfam" id="PF03446"/>
    </source>
</evidence>
<comment type="similarity">
    <text evidence="1">Belongs to the HIBADH-related family.</text>
</comment>
<reference evidence="7 8" key="1">
    <citation type="submission" date="2016-11" db="EMBL/GenBank/DDBJ databases">
        <authorList>
            <person name="Jaros S."/>
            <person name="Januszkiewicz K."/>
            <person name="Wedrychowicz H."/>
        </authorList>
    </citation>
    <scope>NUCLEOTIDE SEQUENCE [LARGE SCALE GENOMIC DNA]</scope>
    <source>
        <strain evidence="7 8">IBRC-M 10683</strain>
    </source>
</reference>
<dbReference type="InterPro" id="IPR029154">
    <property type="entry name" value="HIBADH-like_NADP-bd"/>
</dbReference>
<keyword evidence="8" id="KW-1185">Reference proteome</keyword>
<accession>A0A1M5GSZ9</accession>
<dbReference type="InterPro" id="IPR008927">
    <property type="entry name" value="6-PGluconate_DH-like_C_sf"/>
</dbReference>
<proteinExistence type="inferred from homology"/>
<dbReference type="EMBL" id="FQVW01000014">
    <property type="protein sequence ID" value="SHG06753.1"/>
    <property type="molecule type" value="Genomic_DNA"/>
</dbReference>
<evidence type="ECO:0000256" key="1">
    <source>
        <dbReference type="ARBA" id="ARBA00009080"/>
    </source>
</evidence>
<dbReference type="GO" id="GO:0051287">
    <property type="term" value="F:NAD binding"/>
    <property type="evidence" value="ECO:0007669"/>
    <property type="project" value="InterPro"/>
</dbReference>
<dbReference type="SUPFAM" id="SSF48179">
    <property type="entry name" value="6-phosphogluconate dehydrogenase C-terminal domain-like"/>
    <property type="match status" value="1"/>
</dbReference>
<dbReference type="PANTHER" id="PTHR43060">
    <property type="entry name" value="3-HYDROXYISOBUTYRATE DEHYDROGENASE-LIKE 1, MITOCHONDRIAL-RELATED"/>
    <property type="match status" value="1"/>
</dbReference>
<dbReference type="RefSeq" id="WP_072889775.1">
    <property type="nucleotide sequence ID" value="NZ_FQVW01000014.1"/>
</dbReference>
<dbReference type="Pfam" id="PF14833">
    <property type="entry name" value="NAD_binding_11"/>
    <property type="match status" value="1"/>
</dbReference>
<dbReference type="SUPFAM" id="SSF51735">
    <property type="entry name" value="NAD(P)-binding Rossmann-fold domains"/>
    <property type="match status" value="1"/>
</dbReference>
<dbReference type="InterPro" id="IPR015815">
    <property type="entry name" value="HIBADH-related"/>
</dbReference>
<evidence type="ECO:0000256" key="2">
    <source>
        <dbReference type="ARBA" id="ARBA00023002"/>
    </source>
</evidence>
<dbReference type="AlphaFoldDB" id="A0A1M5GSZ9"/>
<dbReference type="Gene3D" id="1.10.1040.10">
    <property type="entry name" value="N-(1-d-carboxylethyl)-l-norvaline Dehydrogenase, domain 2"/>
    <property type="match status" value="1"/>
</dbReference>
<evidence type="ECO:0000256" key="3">
    <source>
        <dbReference type="ARBA" id="ARBA00023027"/>
    </source>
</evidence>